<name>A0ABS5PUN5_9FIRM</name>
<organism evidence="1 2">
    <name type="scientific">Fusibacter paucivorans</name>
    <dbReference type="NCBI Taxonomy" id="76009"/>
    <lineage>
        <taxon>Bacteria</taxon>
        <taxon>Bacillati</taxon>
        <taxon>Bacillota</taxon>
        <taxon>Clostridia</taxon>
        <taxon>Eubacteriales</taxon>
        <taxon>Eubacteriales Family XII. Incertae Sedis</taxon>
        <taxon>Fusibacter</taxon>
    </lineage>
</organism>
<protein>
    <submittedName>
        <fullName evidence="1">Uncharacterized protein</fullName>
    </submittedName>
</protein>
<evidence type="ECO:0000313" key="2">
    <source>
        <dbReference type="Proteomes" id="UP000746471"/>
    </source>
</evidence>
<comment type="caution">
    <text evidence="1">The sequence shown here is derived from an EMBL/GenBank/DDBJ whole genome shotgun (WGS) entry which is preliminary data.</text>
</comment>
<gene>
    <name evidence="1" type="ORF">KHM83_15450</name>
</gene>
<reference evidence="1 2" key="1">
    <citation type="submission" date="2021-05" db="EMBL/GenBank/DDBJ databases">
        <title>Fusibacter ferrireducens sp. nov., an anaerobic, sulfur- and Fe-reducing bacterium isolated from the mangrove sediment.</title>
        <authorList>
            <person name="Qiu D."/>
        </authorList>
    </citation>
    <scope>NUCLEOTIDE SEQUENCE [LARGE SCALE GENOMIC DNA]</scope>
    <source>
        <strain evidence="1 2">DSM 12116</strain>
    </source>
</reference>
<dbReference type="EMBL" id="JAHBCL010000030">
    <property type="protein sequence ID" value="MBS7528081.1"/>
    <property type="molecule type" value="Genomic_DNA"/>
</dbReference>
<accession>A0ABS5PUN5</accession>
<keyword evidence="2" id="KW-1185">Reference proteome</keyword>
<dbReference type="Proteomes" id="UP000746471">
    <property type="component" value="Unassembled WGS sequence"/>
</dbReference>
<sequence length="172" mass="20097">MKVVMKRTVIFIAFAMTMTLIVDHLHYTIKTEHLSDYTTRQLAAQLTDETEIELLASNSTAFINVLFFKTRLGSESTLWVMAYRKSPISQAFQMVKQIKLSPYDGSPLDKSFLVNQFGHKMLVLFGINSQYNIRVMRNRVASDYYETSEMPNYLVMLEDIEHLYFYYETNAE</sequence>
<proteinExistence type="predicted"/>
<dbReference type="RefSeq" id="WP_213237943.1">
    <property type="nucleotide sequence ID" value="NZ_JAHBCL010000030.1"/>
</dbReference>
<evidence type="ECO:0000313" key="1">
    <source>
        <dbReference type="EMBL" id="MBS7528081.1"/>
    </source>
</evidence>